<proteinExistence type="predicted"/>
<sequence>MTKSICALAHKPGSTREDFQLYYEDHHVPLAIGHFPFSAYARNHVIGTQAFGWDTISEFWSDDIEAAAALMAGPVGEIMAADEERFMDRSVIAPAGVEEVILSSGPRAATDGQRTALLVQDSAEHVDLRSAVTDWARSLAKDMAGVSIDFTTNWTERAFPAKAVLWLPGSQDPSIPQGLSVQKLLVRHAETPASRLLGSPS</sequence>
<reference evidence="2 3" key="1">
    <citation type="submission" date="2022-04" db="EMBL/GenBank/DDBJ databases">
        <authorList>
            <person name="Huq M.A."/>
        </authorList>
    </citation>
    <scope>NUCLEOTIDE SEQUENCE [LARGE SCALE GENOMIC DNA]</scope>
    <source>
        <strain evidence="2 3">MAH-33</strain>
    </source>
</reference>
<dbReference type="Pfam" id="PF07110">
    <property type="entry name" value="EthD"/>
    <property type="match status" value="1"/>
</dbReference>
<dbReference type="EMBL" id="JALKHS010000005">
    <property type="protein sequence ID" value="MCK0530499.1"/>
    <property type="molecule type" value="Genomic_DNA"/>
</dbReference>
<evidence type="ECO:0000259" key="1">
    <source>
        <dbReference type="Pfam" id="PF07110"/>
    </source>
</evidence>
<dbReference type="InterPro" id="IPR011008">
    <property type="entry name" value="Dimeric_a/b-barrel"/>
</dbReference>
<protein>
    <submittedName>
        <fullName evidence="2">EthD domain-containing protein</fullName>
    </submittedName>
</protein>
<dbReference type="NCBIfam" id="TIGR02118">
    <property type="entry name" value="EthD family reductase"/>
    <property type="match status" value="1"/>
</dbReference>
<dbReference type="InterPro" id="IPR009799">
    <property type="entry name" value="EthD_dom"/>
</dbReference>
<keyword evidence="3" id="KW-1185">Reference proteome</keyword>
<comment type="caution">
    <text evidence="2">The sequence shown here is derived from an EMBL/GenBank/DDBJ whole genome shotgun (WGS) entry which is preliminary data.</text>
</comment>
<feature type="domain" description="EthD" evidence="1">
    <location>
        <begin position="11"/>
        <end position="90"/>
    </location>
</feature>
<dbReference type="SUPFAM" id="SSF54909">
    <property type="entry name" value="Dimeric alpha+beta barrel"/>
    <property type="match status" value="1"/>
</dbReference>
<organism evidence="2 3">
    <name type="scientific">Sphingobium agri</name>
    <dbReference type="NCBI Taxonomy" id="2933566"/>
    <lineage>
        <taxon>Bacteria</taxon>
        <taxon>Pseudomonadati</taxon>
        <taxon>Pseudomonadota</taxon>
        <taxon>Alphaproteobacteria</taxon>
        <taxon>Sphingomonadales</taxon>
        <taxon>Sphingomonadaceae</taxon>
        <taxon>Sphingobium</taxon>
    </lineage>
</organism>
<name>A0ABT0DTQ7_9SPHN</name>
<dbReference type="RefSeq" id="WP_247230116.1">
    <property type="nucleotide sequence ID" value="NZ_JALKHS010000005.1"/>
</dbReference>
<accession>A0ABT0DTQ7</accession>
<gene>
    <name evidence="2" type="ORF">MU848_02750</name>
</gene>
<evidence type="ECO:0000313" key="3">
    <source>
        <dbReference type="Proteomes" id="UP001203512"/>
    </source>
</evidence>
<evidence type="ECO:0000313" key="2">
    <source>
        <dbReference type="EMBL" id="MCK0530499.1"/>
    </source>
</evidence>
<dbReference type="Gene3D" id="3.30.70.100">
    <property type="match status" value="1"/>
</dbReference>
<dbReference type="Proteomes" id="UP001203512">
    <property type="component" value="Unassembled WGS sequence"/>
</dbReference>